<dbReference type="EMBL" id="JAACYS010000067">
    <property type="protein sequence ID" value="NCU18568.1"/>
    <property type="molecule type" value="Genomic_DNA"/>
</dbReference>
<sequence>MNVSGMIRGYMSKNMDGEKFFIKVADIIEKQLQEWSPEYQVLLLKLKDYHFIVKKGDDSYEVTITEQELAQLQDRSPFSLDRKIWLALQNQGLQIIKG</sequence>
<evidence type="ECO:0000313" key="1">
    <source>
        <dbReference type="EMBL" id="NCU18568.1"/>
    </source>
</evidence>
<dbReference type="RefSeq" id="WP_161921398.1">
    <property type="nucleotide sequence ID" value="NZ_JAACYS010000067.1"/>
</dbReference>
<evidence type="ECO:0000313" key="2">
    <source>
        <dbReference type="Proteomes" id="UP000743899"/>
    </source>
</evidence>
<comment type="caution">
    <text evidence="1">The sequence shown here is derived from an EMBL/GenBank/DDBJ whole genome shotgun (WGS) entry which is preliminary data.</text>
</comment>
<reference evidence="1 2" key="1">
    <citation type="submission" date="2020-01" db="EMBL/GenBank/DDBJ databases">
        <title>A novel Bacillus sp. from Pasinler.</title>
        <authorList>
            <person name="Adiguzel A."/>
            <person name="Ay H."/>
            <person name="Baltaci M.O."/>
        </authorList>
    </citation>
    <scope>NUCLEOTIDE SEQUENCE [LARGE SCALE GENOMIC DNA]</scope>
    <source>
        <strain evidence="1 2">P1</strain>
    </source>
</reference>
<organism evidence="1 2">
    <name type="scientific">Pallidibacillus pasinlerensis</name>
    <dbReference type="NCBI Taxonomy" id="2703818"/>
    <lineage>
        <taxon>Bacteria</taxon>
        <taxon>Bacillati</taxon>
        <taxon>Bacillota</taxon>
        <taxon>Bacilli</taxon>
        <taxon>Bacillales</taxon>
        <taxon>Bacillaceae</taxon>
        <taxon>Pallidibacillus</taxon>
    </lineage>
</organism>
<accession>A0ABX0A539</accession>
<keyword evidence="2" id="KW-1185">Reference proteome</keyword>
<gene>
    <name evidence="1" type="ORF">GW534_12715</name>
</gene>
<protein>
    <submittedName>
        <fullName evidence="1">Uncharacterized protein</fullName>
    </submittedName>
</protein>
<proteinExistence type="predicted"/>
<dbReference type="Proteomes" id="UP000743899">
    <property type="component" value="Unassembled WGS sequence"/>
</dbReference>
<name>A0ABX0A539_9BACI</name>